<dbReference type="InterPro" id="IPR029058">
    <property type="entry name" value="AB_hydrolase_fold"/>
</dbReference>
<evidence type="ECO:0000313" key="2">
    <source>
        <dbReference type="EMBL" id="PAU74681.1"/>
    </source>
</evidence>
<gene>
    <name evidence="2" type="ORF">CK498_21390</name>
</gene>
<protein>
    <submittedName>
        <fullName evidence="2">Alpha/beta hydrolase</fullName>
    </submittedName>
</protein>
<dbReference type="SUPFAM" id="SSF53474">
    <property type="entry name" value="alpha/beta-Hydrolases"/>
    <property type="match status" value="1"/>
</dbReference>
<dbReference type="Proteomes" id="UP000217771">
    <property type="component" value="Unassembled WGS sequence"/>
</dbReference>
<keyword evidence="3" id="KW-1185">Reference proteome</keyword>
<dbReference type="InterPro" id="IPR000073">
    <property type="entry name" value="AB_hydrolase_1"/>
</dbReference>
<reference evidence="2 3" key="1">
    <citation type="submission" date="2017-08" db="EMBL/GenBank/DDBJ databases">
        <title>Halomonas alkalisoli sp. nov., isolated from saline alkaline soil.</title>
        <authorList>
            <person name="Wang D."/>
            <person name="Zhang G."/>
        </authorList>
    </citation>
    <scope>NUCLEOTIDE SEQUENCE [LARGE SCALE GENOMIC DNA]</scope>
    <source>
        <strain evidence="2 3">WRN001</strain>
    </source>
</reference>
<organism evidence="2 3">
    <name type="scientific">Halomonas salipaludis</name>
    <dbReference type="NCBI Taxonomy" id="2032625"/>
    <lineage>
        <taxon>Bacteria</taxon>
        <taxon>Pseudomonadati</taxon>
        <taxon>Pseudomonadota</taxon>
        <taxon>Gammaproteobacteria</taxon>
        <taxon>Oceanospirillales</taxon>
        <taxon>Halomonadaceae</taxon>
        <taxon>Halomonas</taxon>
    </lineage>
</organism>
<evidence type="ECO:0000259" key="1">
    <source>
        <dbReference type="Pfam" id="PF12697"/>
    </source>
</evidence>
<evidence type="ECO:0000313" key="3">
    <source>
        <dbReference type="Proteomes" id="UP000217771"/>
    </source>
</evidence>
<dbReference type="Gene3D" id="3.40.50.1820">
    <property type="entry name" value="alpha/beta hydrolase"/>
    <property type="match status" value="1"/>
</dbReference>
<dbReference type="AlphaFoldDB" id="A0A2A2EMV4"/>
<comment type="caution">
    <text evidence="2">The sequence shown here is derived from an EMBL/GenBank/DDBJ whole genome shotgun (WGS) entry which is preliminary data.</text>
</comment>
<dbReference type="RefSeq" id="WP_095622890.1">
    <property type="nucleotide sequence ID" value="NZ_NSKB01000009.1"/>
</dbReference>
<dbReference type="GO" id="GO:0016787">
    <property type="term" value="F:hydrolase activity"/>
    <property type="evidence" value="ECO:0007669"/>
    <property type="project" value="UniProtKB-KW"/>
</dbReference>
<dbReference type="PANTHER" id="PTHR43689">
    <property type="entry name" value="HYDROLASE"/>
    <property type="match status" value="1"/>
</dbReference>
<feature type="domain" description="AB hydrolase-1" evidence="1">
    <location>
        <begin position="4"/>
        <end position="223"/>
    </location>
</feature>
<accession>A0A2A2EMV4</accession>
<keyword evidence="2" id="KW-0378">Hydrolase</keyword>
<dbReference type="EMBL" id="NSKB01000009">
    <property type="protein sequence ID" value="PAU74681.1"/>
    <property type="molecule type" value="Genomic_DNA"/>
</dbReference>
<sequence length="242" mass="25762">MPRLILLHGWGVDARIWRPLAPHWRADCQIASPDWPGYGACPALSAPQDLDALADSMAEALPTDAVWVGWSLGGLLAAALSQRLSTPRGLIMLGMGPRFCHPAAVSNATLNDFQLTFDRAPEASWRHFLRWQAGGEPSPRAIYRQLTRLLGDTPPAALPTLGAGLAQLGELGAQHLVESPPCPVAWLYGARDPLLAPAGLPPGAEALPDSGHCPMLSQPVALACALQRLADGFSHASTMERQ</sequence>
<dbReference type="PANTHER" id="PTHR43689:SF8">
    <property type="entry name" value="ALPHA_BETA-HYDROLASES SUPERFAMILY PROTEIN"/>
    <property type="match status" value="1"/>
</dbReference>
<name>A0A2A2EMV4_9GAMM</name>
<dbReference type="OrthoDB" id="9780744at2"/>
<proteinExistence type="predicted"/>
<dbReference type="Pfam" id="PF12697">
    <property type="entry name" value="Abhydrolase_6"/>
    <property type="match status" value="1"/>
</dbReference>